<dbReference type="Proteomes" id="UP000246661">
    <property type="component" value="Unassembled WGS sequence"/>
</dbReference>
<dbReference type="InterPro" id="IPR039422">
    <property type="entry name" value="MarR/SlyA-like"/>
</dbReference>
<feature type="domain" description="HTH marR-type" evidence="1">
    <location>
        <begin position="10"/>
        <end position="143"/>
    </location>
</feature>
<dbReference type="GO" id="GO:0006950">
    <property type="term" value="P:response to stress"/>
    <property type="evidence" value="ECO:0007669"/>
    <property type="project" value="TreeGrafter"/>
</dbReference>
<keyword evidence="2" id="KW-0238">DNA-binding</keyword>
<evidence type="ECO:0000313" key="3">
    <source>
        <dbReference type="Proteomes" id="UP000246661"/>
    </source>
</evidence>
<dbReference type="Gene3D" id="1.10.10.10">
    <property type="entry name" value="Winged helix-like DNA-binding domain superfamily/Winged helix DNA-binding domain"/>
    <property type="match status" value="1"/>
</dbReference>
<dbReference type="InterPro" id="IPR036388">
    <property type="entry name" value="WH-like_DNA-bd_sf"/>
</dbReference>
<dbReference type="GO" id="GO:0003700">
    <property type="term" value="F:DNA-binding transcription factor activity"/>
    <property type="evidence" value="ECO:0007669"/>
    <property type="project" value="InterPro"/>
</dbReference>
<accession>A0A317QIQ9</accession>
<protein>
    <submittedName>
        <fullName evidence="2">DNA-binding MarR family transcriptional regulator</fullName>
    </submittedName>
</protein>
<keyword evidence="3" id="KW-1185">Reference proteome</keyword>
<comment type="caution">
    <text evidence="2">The sequence shown here is derived from an EMBL/GenBank/DDBJ whole genome shotgun (WGS) entry which is preliminary data.</text>
</comment>
<dbReference type="GO" id="GO:0003677">
    <property type="term" value="F:DNA binding"/>
    <property type="evidence" value="ECO:0007669"/>
    <property type="project" value="UniProtKB-KW"/>
</dbReference>
<dbReference type="SUPFAM" id="SSF46785">
    <property type="entry name" value="Winged helix' DNA-binding domain"/>
    <property type="match status" value="1"/>
</dbReference>
<reference evidence="3" key="1">
    <citation type="submission" date="2018-05" db="EMBL/GenBank/DDBJ databases">
        <authorList>
            <person name="Klenk H.-P."/>
            <person name="Huntemann M."/>
            <person name="Clum A."/>
            <person name="Pillay M."/>
            <person name="Palaniappan K."/>
            <person name="Varghese N."/>
            <person name="Mikhailova N."/>
            <person name="Stamatis D."/>
            <person name="Reddy T."/>
            <person name="Daum C."/>
            <person name="Shapiro N."/>
            <person name="Ivanova N."/>
            <person name="Kyrpides N."/>
            <person name="Woyke T."/>
        </authorList>
    </citation>
    <scope>NUCLEOTIDE SEQUENCE [LARGE SCALE GENOMIC DNA]</scope>
    <source>
        <strain evidence="3">DSM 45417</strain>
    </source>
</reference>
<name>A0A317QIQ9_9ACTN</name>
<dbReference type="PROSITE" id="PS50995">
    <property type="entry name" value="HTH_MARR_2"/>
    <property type="match status" value="1"/>
</dbReference>
<proteinExistence type="predicted"/>
<evidence type="ECO:0000313" key="2">
    <source>
        <dbReference type="EMBL" id="PWW22135.1"/>
    </source>
</evidence>
<dbReference type="SMART" id="SM00347">
    <property type="entry name" value="HTH_MARR"/>
    <property type="match status" value="1"/>
</dbReference>
<dbReference type="AlphaFoldDB" id="A0A317QIQ9"/>
<dbReference type="RefSeq" id="WP_245899809.1">
    <property type="nucleotide sequence ID" value="NZ_QGTX01000001.1"/>
</dbReference>
<dbReference type="InterPro" id="IPR036390">
    <property type="entry name" value="WH_DNA-bd_sf"/>
</dbReference>
<evidence type="ECO:0000259" key="1">
    <source>
        <dbReference type="PROSITE" id="PS50995"/>
    </source>
</evidence>
<sequence length="156" mass="17008">MSDPVNGDRPVPVTALLEQAMTWIRDDLYALSDARFPGLRMRHYRLLVMLPPDGERLSRLAAHSGLTKQALAQALAPLEDGGYVEVLPDASDGRARLVRLTDRGREADEAVRGRLDAVERDWARRVGEERYAVARGVLADLAPGPAGSPAAVTVEE</sequence>
<gene>
    <name evidence="2" type="ORF">JD79_01283</name>
</gene>
<dbReference type="EMBL" id="QGTX01000001">
    <property type="protein sequence ID" value="PWW22135.1"/>
    <property type="molecule type" value="Genomic_DNA"/>
</dbReference>
<organism evidence="2 3">
    <name type="scientific">Geodermatophilus normandii</name>
    <dbReference type="NCBI Taxonomy" id="1137989"/>
    <lineage>
        <taxon>Bacteria</taxon>
        <taxon>Bacillati</taxon>
        <taxon>Actinomycetota</taxon>
        <taxon>Actinomycetes</taxon>
        <taxon>Geodermatophilales</taxon>
        <taxon>Geodermatophilaceae</taxon>
        <taxon>Geodermatophilus</taxon>
    </lineage>
</organism>
<dbReference type="PANTHER" id="PTHR33164:SF99">
    <property type="entry name" value="MARR FAMILY REGULATORY PROTEIN"/>
    <property type="match status" value="1"/>
</dbReference>
<dbReference type="InterPro" id="IPR000835">
    <property type="entry name" value="HTH_MarR-typ"/>
</dbReference>
<dbReference type="PANTHER" id="PTHR33164">
    <property type="entry name" value="TRANSCRIPTIONAL REGULATOR, MARR FAMILY"/>
    <property type="match status" value="1"/>
</dbReference>